<evidence type="ECO:0000313" key="4">
    <source>
        <dbReference type="EMBL" id="MBM7814561.1"/>
    </source>
</evidence>
<feature type="transmembrane region" description="Helical" evidence="2">
    <location>
        <begin position="100"/>
        <end position="119"/>
    </location>
</feature>
<feature type="domain" description="NACHT" evidence="3">
    <location>
        <begin position="219"/>
        <end position="371"/>
    </location>
</feature>
<feature type="transmembrane region" description="Helical" evidence="2">
    <location>
        <begin position="570"/>
        <end position="589"/>
    </location>
</feature>
<feature type="transmembrane region" description="Helical" evidence="2">
    <location>
        <begin position="656"/>
        <end position="675"/>
    </location>
</feature>
<dbReference type="InterPro" id="IPR027417">
    <property type="entry name" value="P-loop_NTPase"/>
</dbReference>
<evidence type="ECO:0000313" key="5">
    <source>
        <dbReference type="Proteomes" id="UP001195724"/>
    </source>
</evidence>
<dbReference type="Gene3D" id="3.40.50.300">
    <property type="entry name" value="P-loop containing nucleotide triphosphate hydrolases"/>
    <property type="match status" value="1"/>
</dbReference>
<evidence type="ECO:0000259" key="3">
    <source>
        <dbReference type="Pfam" id="PF05729"/>
    </source>
</evidence>
<organism evidence="4 5">
    <name type="scientific">Saccharothrix algeriensis</name>
    <dbReference type="NCBI Taxonomy" id="173560"/>
    <lineage>
        <taxon>Bacteria</taxon>
        <taxon>Bacillati</taxon>
        <taxon>Actinomycetota</taxon>
        <taxon>Actinomycetes</taxon>
        <taxon>Pseudonocardiales</taxon>
        <taxon>Pseudonocardiaceae</taxon>
        <taxon>Saccharothrix</taxon>
    </lineage>
</organism>
<dbReference type="RefSeq" id="WP_204845190.1">
    <property type="nucleotide sequence ID" value="NZ_JAFBCL010000001.1"/>
</dbReference>
<proteinExistence type="predicted"/>
<keyword evidence="2" id="KW-1133">Transmembrane helix</keyword>
<comment type="caution">
    <text evidence="4">The sequence shown here is derived from an EMBL/GenBank/DDBJ whole genome shotgun (WGS) entry which is preliminary data.</text>
</comment>
<gene>
    <name evidence="4" type="ORF">JOE68_005426</name>
</gene>
<sequence length="791" mass="84326">MRQLVGLEQEAPAGGFHDAAAPVDHGHGRSPFNRIGFARKASPWMMQSRSYRLPGWVPLTRSLEEDPVRRRRPIVPALVGAVFALVANMATNTVEVHQPWWPSVVWTAVALLIVALLVLELRHRSGFTDAPGGGPLEPDVAVRRLAAAVDAHWKREERRQRVHDPVPLPVRWRAAPGHLLDHWANIRKAPAGAKSKPLRLAGGVEKVVEVYRRVPSGRLVVLGEAGSGKTVLAIRFALDWLDARSDRDPVAVIFRLGSWAAGATSLRDWLVEQLIHDHPGLAAVQPGGGTTATALVDGGRVLPVLDGFDEIAEGLRDTALKAMNATSLPLVLTSRTAEYTAAAERGVLSAAAGVELVGLAPADVADYLFRTARRLPAGDPDKTRTAWDPVLARLRGKRDDPAVVVLAAVLSSPLMVALARTAYSDVPGRDPVELLDGDRFPAPQAVEDHLLTAFVPAAYRHPPPEQPSVGSSPRPVSPEQAQRWLGHLARLDAPEIAWWRLADLVPGPVRALAGAASSWLLVMAAGGFAAVLWWDAPIALLVSLAVAALCGLVFATGGHQPERRRLDVRAFLKTVLGDLGVWVAVGLALDLALDRLSATGPGFSGNGLAITVAGWLLTGGLPRILNQTSYDVLDVRTVTSPAELLSTDRRNTFTKMPLFGAVLGLASGIASWMMPGASLSAGLAVLMVLAPSFAGAALGLLVGIGTSSWGRWLVLTRGWQPLAGRLPRNLLGFLDDACRRGVLKQSGAVYEFRHARLRHHLATPPSPGAPSPGSPLDSTAASRPARPGARR</sequence>
<dbReference type="InterPro" id="IPR007111">
    <property type="entry name" value="NACHT_NTPase"/>
</dbReference>
<reference evidence="4 5" key="1">
    <citation type="submission" date="2021-01" db="EMBL/GenBank/DDBJ databases">
        <title>Sequencing the genomes of 1000 actinobacteria strains.</title>
        <authorList>
            <person name="Klenk H.-P."/>
        </authorList>
    </citation>
    <scope>NUCLEOTIDE SEQUENCE [LARGE SCALE GENOMIC DNA]</scope>
    <source>
        <strain evidence="4 5">DSM 44581</strain>
    </source>
</reference>
<protein>
    <recommendedName>
        <fullName evidence="3">NACHT domain-containing protein</fullName>
    </recommendedName>
</protein>
<dbReference type="Pfam" id="PF05729">
    <property type="entry name" value="NACHT"/>
    <property type="match status" value="1"/>
</dbReference>
<accession>A0ABS2SE70</accession>
<evidence type="ECO:0000256" key="1">
    <source>
        <dbReference type="SAM" id="MobiDB-lite"/>
    </source>
</evidence>
<dbReference type="EMBL" id="JAFBCL010000001">
    <property type="protein sequence ID" value="MBM7814561.1"/>
    <property type="molecule type" value="Genomic_DNA"/>
</dbReference>
<feature type="transmembrane region" description="Helical" evidence="2">
    <location>
        <begin position="681"/>
        <end position="704"/>
    </location>
</feature>
<keyword evidence="5" id="KW-1185">Reference proteome</keyword>
<feature type="region of interest" description="Disordered" evidence="1">
    <location>
        <begin position="761"/>
        <end position="791"/>
    </location>
</feature>
<dbReference type="Proteomes" id="UP001195724">
    <property type="component" value="Unassembled WGS sequence"/>
</dbReference>
<dbReference type="SUPFAM" id="SSF52540">
    <property type="entry name" value="P-loop containing nucleoside triphosphate hydrolases"/>
    <property type="match status" value="1"/>
</dbReference>
<keyword evidence="2" id="KW-0472">Membrane</keyword>
<feature type="transmembrane region" description="Helical" evidence="2">
    <location>
        <begin position="74"/>
        <end position="94"/>
    </location>
</feature>
<name>A0ABS2SE70_9PSEU</name>
<feature type="compositionally biased region" description="Pro residues" evidence="1">
    <location>
        <begin position="764"/>
        <end position="773"/>
    </location>
</feature>
<keyword evidence="2" id="KW-0812">Transmembrane</keyword>
<evidence type="ECO:0000256" key="2">
    <source>
        <dbReference type="SAM" id="Phobius"/>
    </source>
</evidence>
<feature type="transmembrane region" description="Helical" evidence="2">
    <location>
        <begin position="601"/>
        <end position="621"/>
    </location>
</feature>
<feature type="compositionally biased region" description="Low complexity" evidence="1">
    <location>
        <begin position="780"/>
        <end position="791"/>
    </location>
</feature>
<feature type="transmembrane region" description="Helical" evidence="2">
    <location>
        <begin position="538"/>
        <end position="558"/>
    </location>
</feature>
<feature type="transmembrane region" description="Helical" evidence="2">
    <location>
        <begin position="509"/>
        <end position="532"/>
    </location>
</feature>